<comment type="caution">
    <text evidence="8">The sequence shown here is derived from an EMBL/GenBank/DDBJ whole genome shotgun (WGS) entry which is preliminary data.</text>
</comment>
<gene>
    <name evidence="8" type="ORF">GCM10008939_00130</name>
</gene>
<dbReference type="RefSeq" id="WP_188960211.1">
    <property type="nucleotide sequence ID" value="NZ_BMOE01000001.1"/>
</dbReference>
<dbReference type="PANTHER" id="PTHR32060:SF30">
    <property type="entry name" value="CARBOXY-TERMINAL PROCESSING PROTEASE CTPA"/>
    <property type="match status" value="1"/>
</dbReference>
<dbReference type="InterPro" id="IPR036034">
    <property type="entry name" value="PDZ_sf"/>
</dbReference>
<dbReference type="Pfam" id="PF22694">
    <property type="entry name" value="CtpB_N-like"/>
    <property type="match status" value="1"/>
</dbReference>
<name>A0A917UI68_9DEIO</name>
<dbReference type="InterPro" id="IPR004447">
    <property type="entry name" value="Peptidase_S41A"/>
</dbReference>
<evidence type="ECO:0000313" key="9">
    <source>
        <dbReference type="Proteomes" id="UP000635726"/>
    </source>
</evidence>
<accession>A0A917UI68</accession>
<dbReference type="GO" id="GO:0030288">
    <property type="term" value="C:outer membrane-bounded periplasmic space"/>
    <property type="evidence" value="ECO:0007669"/>
    <property type="project" value="TreeGrafter"/>
</dbReference>
<dbReference type="SMART" id="SM00245">
    <property type="entry name" value="TSPc"/>
    <property type="match status" value="1"/>
</dbReference>
<dbReference type="GO" id="GO:0004175">
    <property type="term" value="F:endopeptidase activity"/>
    <property type="evidence" value="ECO:0007669"/>
    <property type="project" value="TreeGrafter"/>
</dbReference>
<proteinExistence type="inferred from homology"/>
<dbReference type="SMART" id="SM00228">
    <property type="entry name" value="PDZ"/>
    <property type="match status" value="1"/>
</dbReference>
<dbReference type="Gene3D" id="3.30.750.44">
    <property type="match status" value="1"/>
</dbReference>
<evidence type="ECO:0000256" key="5">
    <source>
        <dbReference type="RuleBase" id="RU004404"/>
    </source>
</evidence>
<dbReference type="NCBIfam" id="TIGR00225">
    <property type="entry name" value="prc"/>
    <property type="match status" value="1"/>
</dbReference>
<reference evidence="8" key="1">
    <citation type="journal article" date="2014" name="Int. J. Syst. Evol. Microbiol.">
        <title>Complete genome sequence of Corynebacterium casei LMG S-19264T (=DSM 44701T), isolated from a smear-ripened cheese.</title>
        <authorList>
            <consortium name="US DOE Joint Genome Institute (JGI-PGF)"/>
            <person name="Walter F."/>
            <person name="Albersmeier A."/>
            <person name="Kalinowski J."/>
            <person name="Ruckert C."/>
        </authorList>
    </citation>
    <scope>NUCLEOTIDE SEQUENCE</scope>
    <source>
        <strain evidence="8">JCM 14371</strain>
    </source>
</reference>
<dbReference type="Pfam" id="PF03572">
    <property type="entry name" value="Peptidase_S41"/>
    <property type="match status" value="1"/>
</dbReference>
<evidence type="ECO:0000256" key="2">
    <source>
        <dbReference type="ARBA" id="ARBA00022670"/>
    </source>
</evidence>
<evidence type="ECO:0000256" key="3">
    <source>
        <dbReference type="ARBA" id="ARBA00022801"/>
    </source>
</evidence>
<dbReference type="AlphaFoldDB" id="A0A917UI68"/>
<protein>
    <submittedName>
        <fullName evidence="8">Peptidase S41</fullName>
    </submittedName>
</protein>
<dbReference type="GO" id="GO:0008236">
    <property type="term" value="F:serine-type peptidase activity"/>
    <property type="evidence" value="ECO:0007669"/>
    <property type="project" value="UniProtKB-KW"/>
</dbReference>
<dbReference type="PROSITE" id="PS50106">
    <property type="entry name" value="PDZ"/>
    <property type="match status" value="1"/>
</dbReference>
<sequence>MKINKSFLVAGALAATAAVGYAQMNGYTQQGLPNTKTAQTFLQVYDAINQLYLTKPDDNKLLQGAINGMIASLDDPFTYYSQPEDNAVDTQNLAGQFYGIGVQLTAANADGTGGKVDTVFKVGAAAQAGVQAGDTFLKVGDKDVTTAKLNDIVKLIRGEKGTQVTITFGRGGAGSGAGGNTQASTYSVTMERQPVTIVSVEQTILPGNVGYIALNTFYNEKVNEQFQAAVADMKKKGVQKLVLDLRDNGGGLLNSGIFVADRFLQSGKIVSVRDRSGKTDVIGQAKKDASDYTGQLVVLINKNSASASEIVAGALQDSKRAQIVGEQSFGKGVGQQVVSTIDGGRVAVVNFTWITPDGHEIQKKGITPDVKVEDTRRPTPLNFSGSGVPAGTKLTVQVDGKPVEVTADKDGKFTYTGAIARPVTSATQGEAVVDLKTDAELQKALTLFK</sequence>
<dbReference type="GO" id="GO:0006508">
    <property type="term" value="P:proteolysis"/>
    <property type="evidence" value="ECO:0007669"/>
    <property type="project" value="UniProtKB-KW"/>
</dbReference>
<dbReference type="InterPro" id="IPR005151">
    <property type="entry name" value="Tail-specific_protease"/>
</dbReference>
<dbReference type="SUPFAM" id="SSF50156">
    <property type="entry name" value="PDZ domain-like"/>
    <property type="match status" value="1"/>
</dbReference>
<feature type="chain" id="PRO_5038070701" evidence="6">
    <location>
        <begin position="23"/>
        <end position="449"/>
    </location>
</feature>
<feature type="signal peptide" evidence="6">
    <location>
        <begin position="1"/>
        <end position="22"/>
    </location>
</feature>
<dbReference type="InterPro" id="IPR055210">
    <property type="entry name" value="CtpA/B_N"/>
</dbReference>
<dbReference type="GO" id="GO:0007165">
    <property type="term" value="P:signal transduction"/>
    <property type="evidence" value="ECO:0007669"/>
    <property type="project" value="TreeGrafter"/>
</dbReference>
<dbReference type="Pfam" id="PF17820">
    <property type="entry name" value="PDZ_6"/>
    <property type="match status" value="1"/>
</dbReference>
<feature type="domain" description="PDZ" evidence="7">
    <location>
        <begin position="87"/>
        <end position="157"/>
    </location>
</feature>
<dbReference type="Gene3D" id="2.30.42.10">
    <property type="match status" value="1"/>
</dbReference>
<evidence type="ECO:0000256" key="4">
    <source>
        <dbReference type="ARBA" id="ARBA00022825"/>
    </source>
</evidence>
<dbReference type="InterPro" id="IPR029045">
    <property type="entry name" value="ClpP/crotonase-like_dom_sf"/>
</dbReference>
<keyword evidence="3 5" id="KW-0378">Hydrolase</keyword>
<dbReference type="Proteomes" id="UP000635726">
    <property type="component" value="Unassembled WGS sequence"/>
</dbReference>
<keyword evidence="9" id="KW-1185">Reference proteome</keyword>
<keyword evidence="4 5" id="KW-0720">Serine protease</keyword>
<evidence type="ECO:0000259" key="7">
    <source>
        <dbReference type="PROSITE" id="PS50106"/>
    </source>
</evidence>
<keyword evidence="2 5" id="KW-0645">Protease</keyword>
<dbReference type="InterPro" id="IPR041489">
    <property type="entry name" value="PDZ_6"/>
</dbReference>
<evidence type="ECO:0000256" key="6">
    <source>
        <dbReference type="SAM" id="SignalP"/>
    </source>
</evidence>
<dbReference type="PANTHER" id="PTHR32060">
    <property type="entry name" value="TAIL-SPECIFIC PROTEASE"/>
    <property type="match status" value="1"/>
</dbReference>
<organism evidence="8 9">
    <name type="scientific">Deinococcus aquiradiocola</name>
    <dbReference type="NCBI Taxonomy" id="393059"/>
    <lineage>
        <taxon>Bacteria</taxon>
        <taxon>Thermotogati</taxon>
        <taxon>Deinococcota</taxon>
        <taxon>Deinococci</taxon>
        <taxon>Deinococcales</taxon>
        <taxon>Deinococcaceae</taxon>
        <taxon>Deinococcus</taxon>
    </lineage>
</organism>
<evidence type="ECO:0000256" key="1">
    <source>
        <dbReference type="ARBA" id="ARBA00009179"/>
    </source>
</evidence>
<reference evidence="8" key="2">
    <citation type="submission" date="2020-09" db="EMBL/GenBank/DDBJ databases">
        <authorList>
            <person name="Sun Q."/>
            <person name="Ohkuma M."/>
        </authorList>
    </citation>
    <scope>NUCLEOTIDE SEQUENCE</scope>
    <source>
        <strain evidence="8">JCM 14371</strain>
    </source>
</reference>
<dbReference type="CDD" id="cd07560">
    <property type="entry name" value="Peptidase_S41_CPP"/>
    <property type="match status" value="1"/>
</dbReference>
<comment type="similarity">
    <text evidence="1 5">Belongs to the peptidase S41A family.</text>
</comment>
<dbReference type="Gene3D" id="3.90.226.10">
    <property type="entry name" value="2-enoyl-CoA Hydratase, Chain A, domain 1"/>
    <property type="match status" value="1"/>
</dbReference>
<dbReference type="EMBL" id="BMOE01000001">
    <property type="protein sequence ID" value="GGJ60317.1"/>
    <property type="molecule type" value="Genomic_DNA"/>
</dbReference>
<dbReference type="SUPFAM" id="SSF52096">
    <property type="entry name" value="ClpP/crotonase"/>
    <property type="match status" value="1"/>
</dbReference>
<evidence type="ECO:0000313" key="8">
    <source>
        <dbReference type="EMBL" id="GGJ60317.1"/>
    </source>
</evidence>
<dbReference type="InterPro" id="IPR001478">
    <property type="entry name" value="PDZ"/>
</dbReference>
<keyword evidence="6" id="KW-0732">Signal</keyword>